<protein>
    <recommendedName>
        <fullName evidence="3">Transposase Tc1-like domain-containing protein</fullName>
    </recommendedName>
</protein>
<evidence type="ECO:0008006" key="3">
    <source>
        <dbReference type="Google" id="ProtNLM"/>
    </source>
</evidence>
<accession>A0ABQ8T300</accession>
<organism evidence="1 2">
    <name type="scientific">Periplaneta americana</name>
    <name type="common">American cockroach</name>
    <name type="synonym">Blatta americana</name>
    <dbReference type="NCBI Taxonomy" id="6978"/>
    <lineage>
        <taxon>Eukaryota</taxon>
        <taxon>Metazoa</taxon>
        <taxon>Ecdysozoa</taxon>
        <taxon>Arthropoda</taxon>
        <taxon>Hexapoda</taxon>
        <taxon>Insecta</taxon>
        <taxon>Pterygota</taxon>
        <taxon>Neoptera</taxon>
        <taxon>Polyneoptera</taxon>
        <taxon>Dictyoptera</taxon>
        <taxon>Blattodea</taxon>
        <taxon>Blattoidea</taxon>
        <taxon>Blattidae</taxon>
        <taxon>Blattinae</taxon>
        <taxon>Periplaneta</taxon>
    </lineage>
</organism>
<gene>
    <name evidence="1" type="ORF">ANN_08421</name>
</gene>
<name>A0ABQ8T300_PERAM</name>
<evidence type="ECO:0000313" key="2">
    <source>
        <dbReference type="Proteomes" id="UP001148838"/>
    </source>
</evidence>
<keyword evidence="2" id="KW-1185">Reference proteome</keyword>
<reference evidence="1 2" key="1">
    <citation type="journal article" date="2022" name="Allergy">
        <title>Genome assembly and annotation of Periplaneta americana reveal a comprehensive cockroach allergen profile.</title>
        <authorList>
            <person name="Wang L."/>
            <person name="Xiong Q."/>
            <person name="Saelim N."/>
            <person name="Wang L."/>
            <person name="Nong W."/>
            <person name="Wan A.T."/>
            <person name="Shi M."/>
            <person name="Liu X."/>
            <person name="Cao Q."/>
            <person name="Hui J.H.L."/>
            <person name="Sookrung N."/>
            <person name="Leung T.F."/>
            <person name="Tungtrongchitr A."/>
            <person name="Tsui S.K.W."/>
        </authorList>
    </citation>
    <scope>NUCLEOTIDE SEQUENCE [LARGE SCALE GENOMIC DNA]</scope>
    <source>
        <strain evidence="1">PWHHKU_190912</strain>
    </source>
</reference>
<comment type="caution">
    <text evidence="1">The sequence shown here is derived from an EMBL/GenBank/DDBJ whole genome shotgun (WGS) entry which is preliminary data.</text>
</comment>
<evidence type="ECO:0000313" key="1">
    <source>
        <dbReference type="EMBL" id="KAJ4440282.1"/>
    </source>
</evidence>
<proteinExistence type="predicted"/>
<dbReference type="EMBL" id="JAJSOF020000017">
    <property type="protein sequence ID" value="KAJ4440282.1"/>
    <property type="molecule type" value="Genomic_DNA"/>
</dbReference>
<dbReference type="Proteomes" id="UP001148838">
    <property type="component" value="Unassembled WGS sequence"/>
</dbReference>
<sequence>MSCVIDCTRSPMGHNAARGPILTLTARRNRTMPARQLSSELASASGVRRQSVYRRLRAGGLCARRPAHSSTHKEPLQ</sequence>